<reference evidence="1 2" key="1">
    <citation type="submission" date="2016-01" db="EMBL/GenBank/DDBJ databases">
        <title>The new phylogeny of the genus Mycobacterium.</title>
        <authorList>
            <person name="Tarcisio F."/>
            <person name="Conor M."/>
            <person name="Antonella G."/>
            <person name="Elisabetta G."/>
            <person name="Giulia F.S."/>
            <person name="Sara T."/>
            <person name="Anna F."/>
            <person name="Clotilde B."/>
            <person name="Roberto B."/>
            <person name="Veronica D.S."/>
            <person name="Fabio R."/>
            <person name="Monica P."/>
            <person name="Olivier J."/>
            <person name="Enrico T."/>
            <person name="Nicola S."/>
        </authorList>
    </citation>
    <scope>NUCLEOTIDE SEQUENCE [LARGE SCALE GENOMIC DNA]</scope>
    <source>
        <strain evidence="1 2">DSM 44616</strain>
    </source>
</reference>
<accession>A0AAJ3NNV9</accession>
<gene>
    <name evidence="1" type="ORF">AWC23_18390</name>
</gene>
<keyword evidence="2" id="KW-1185">Reference proteome</keyword>
<proteinExistence type="predicted"/>
<comment type="caution">
    <text evidence="1">The sequence shown here is derived from an EMBL/GenBank/DDBJ whole genome shotgun (WGS) entry which is preliminary data.</text>
</comment>
<name>A0AAJ3NNV9_9MYCO</name>
<evidence type="ECO:0000313" key="1">
    <source>
        <dbReference type="EMBL" id="ORW70150.1"/>
    </source>
</evidence>
<dbReference type="RefSeq" id="WP_085256815.1">
    <property type="nucleotide sequence ID" value="NZ_AP022573.1"/>
</dbReference>
<dbReference type="AlphaFoldDB" id="A0AAJ3NNV9"/>
<dbReference type="EMBL" id="LQPR01000041">
    <property type="protein sequence ID" value="ORW70150.1"/>
    <property type="molecule type" value="Genomic_DNA"/>
</dbReference>
<organism evidence="1 2">
    <name type="scientific">Mycobacterium saskatchewanense</name>
    <dbReference type="NCBI Taxonomy" id="220927"/>
    <lineage>
        <taxon>Bacteria</taxon>
        <taxon>Bacillati</taxon>
        <taxon>Actinomycetota</taxon>
        <taxon>Actinomycetes</taxon>
        <taxon>Mycobacteriales</taxon>
        <taxon>Mycobacteriaceae</taxon>
        <taxon>Mycobacterium</taxon>
        <taxon>Mycobacterium simiae complex</taxon>
    </lineage>
</organism>
<sequence length="95" mass="10236">MTLHSPVRTDNRLDKMPMAPVACRNCGAQVLARKSSWNQTSVQWNAEATARCAELAEARKISPHAGRAVFVVCSALSESIVDAVRRGALSIVDDA</sequence>
<evidence type="ECO:0000313" key="2">
    <source>
        <dbReference type="Proteomes" id="UP000193387"/>
    </source>
</evidence>
<protein>
    <submittedName>
        <fullName evidence="1">Ferredoxin</fullName>
    </submittedName>
</protein>
<dbReference type="Proteomes" id="UP000193387">
    <property type="component" value="Unassembled WGS sequence"/>
</dbReference>